<dbReference type="EMBL" id="CP061173">
    <property type="protein sequence ID" value="QNR70396.1"/>
    <property type="molecule type" value="Genomic_DNA"/>
</dbReference>
<dbReference type="AlphaFoldDB" id="A0A7H0YH38"/>
<proteinExistence type="predicted"/>
<organism evidence="1 2">
    <name type="scientific">Paenibacillus peoriae</name>
    <dbReference type="NCBI Taxonomy" id="59893"/>
    <lineage>
        <taxon>Bacteria</taxon>
        <taxon>Bacillati</taxon>
        <taxon>Bacillota</taxon>
        <taxon>Bacilli</taxon>
        <taxon>Bacillales</taxon>
        <taxon>Paenibacillaceae</taxon>
        <taxon>Paenibacillus</taxon>
    </lineage>
</organism>
<evidence type="ECO:0000313" key="2">
    <source>
        <dbReference type="Proteomes" id="UP000516384"/>
    </source>
</evidence>
<geneLocation type="plasmid" evidence="1 2">
    <name>pPlas1</name>
</geneLocation>
<dbReference type="RefSeq" id="WP_190299703.1">
    <property type="nucleotide sequence ID" value="NZ_CP061173.1"/>
</dbReference>
<evidence type="ECO:0000313" key="1">
    <source>
        <dbReference type="EMBL" id="QNR70396.1"/>
    </source>
</evidence>
<dbReference type="Proteomes" id="UP000516384">
    <property type="component" value="Plasmid pPlas1"/>
</dbReference>
<name>A0A7H0YH38_9BACL</name>
<keyword evidence="1" id="KW-0614">Plasmid</keyword>
<sequence length="132" mass="15491">MTRHPIFHAPPILWHGMSEPMVPVYRDCIEYDDVLSEEVYQEIQIRLRVLLQGGYKPDTLVIDADRFKLLVGHRIHHLGQNHYSYNGMFDEMLESFIDMKVVIVQGDFLQVLPSNRATLSMDFIQKHKSKNH</sequence>
<gene>
    <name evidence="1" type="ORF">IAQ67_29010</name>
</gene>
<accession>A0A7H0YH38</accession>
<protein>
    <submittedName>
        <fullName evidence="1">Uncharacterized protein</fullName>
    </submittedName>
</protein>
<reference evidence="1 2" key="1">
    <citation type="submission" date="2020-09" db="EMBL/GenBank/DDBJ databases">
        <title>Characterization of Paenibacillus peoriae strain ZF390 with broad-spectrum antimicrobial activity as a potential biocontrol agent.</title>
        <authorList>
            <person name="Li L."/>
            <person name="Zhao Y."/>
            <person name="Li B."/>
            <person name="Xie X."/>
        </authorList>
    </citation>
    <scope>NUCLEOTIDE SEQUENCE [LARGE SCALE GENOMIC DNA]</scope>
    <source>
        <strain evidence="1 2">ZF390</strain>
        <plasmid evidence="1 2">pPlas1</plasmid>
    </source>
</reference>